<dbReference type="InterPro" id="IPR034642">
    <property type="entry name" value="Proteasome_subunit_alpha6"/>
</dbReference>
<name>A0AAE0US20_9TELE</name>
<feature type="non-terminal residue" evidence="9">
    <location>
        <position position="510"/>
    </location>
</feature>
<dbReference type="InterPro" id="IPR023332">
    <property type="entry name" value="Proteasome_alpha-type"/>
</dbReference>
<evidence type="ECO:0000256" key="5">
    <source>
        <dbReference type="ARBA" id="ARBA00022942"/>
    </source>
</evidence>
<organism evidence="9 10">
    <name type="scientific">Hemibagrus guttatus</name>
    <dbReference type="NCBI Taxonomy" id="175788"/>
    <lineage>
        <taxon>Eukaryota</taxon>
        <taxon>Metazoa</taxon>
        <taxon>Chordata</taxon>
        <taxon>Craniata</taxon>
        <taxon>Vertebrata</taxon>
        <taxon>Euteleostomi</taxon>
        <taxon>Actinopterygii</taxon>
        <taxon>Neopterygii</taxon>
        <taxon>Teleostei</taxon>
        <taxon>Ostariophysi</taxon>
        <taxon>Siluriformes</taxon>
        <taxon>Bagridae</taxon>
        <taxon>Hemibagrus</taxon>
    </lineage>
</organism>
<dbReference type="GO" id="GO:0005737">
    <property type="term" value="C:cytoplasm"/>
    <property type="evidence" value="ECO:0007669"/>
    <property type="project" value="UniProtKB-SubCell"/>
</dbReference>
<evidence type="ECO:0000259" key="8">
    <source>
        <dbReference type="PROSITE" id="PS00388"/>
    </source>
</evidence>
<protein>
    <recommendedName>
        <fullName evidence="3">Proteasome subunit alpha type-6</fullName>
    </recommendedName>
</protein>
<dbReference type="InterPro" id="IPR036397">
    <property type="entry name" value="RNaseH_sf"/>
</dbReference>
<evidence type="ECO:0000313" key="9">
    <source>
        <dbReference type="EMBL" id="KAK3516869.1"/>
    </source>
</evidence>
<proteinExistence type="inferred from homology"/>
<accession>A0AAE0US20</accession>
<evidence type="ECO:0000256" key="4">
    <source>
        <dbReference type="ARBA" id="ARBA00022490"/>
    </source>
</evidence>
<keyword evidence="10" id="KW-1185">Reference proteome</keyword>
<dbReference type="Gene3D" id="3.60.20.10">
    <property type="entry name" value="Glutamine Phosphoribosylpyrophosphate, subunit 1, domain 1"/>
    <property type="match status" value="1"/>
</dbReference>
<dbReference type="Proteomes" id="UP001274896">
    <property type="component" value="Unassembled WGS sequence"/>
</dbReference>
<dbReference type="GO" id="GO:0019773">
    <property type="term" value="C:proteasome core complex, alpha-subunit complex"/>
    <property type="evidence" value="ECO:0007669"/>
    <property type="project" value="UniProtKB-UniRule"/>
</dbReference>
<dbReference type="EMBL" id="JAUCMX010000019">
    <property type="protein sequence ID" value="KAK3516869.1"/>
    <property type="molecule type" value="Genomic_DNA"/>
</dbReference>
<evidence type="ECO:0000256" key="3">
    <source>
        <dbReference type="ARBA" id="ARBA00021332"/>
    </source>
</evidence>
<dbReference type="GO" id="GO:0006511">
    <property type="term" value="P:ubiquitin-dependent protein catabolic process"/>
    <property type="evidence" value="ECO:0007669"/>
    <property type="project" value="InterPro"/>
</dbReference>
<comment type="similarity">
    <text evidence="7">Belongs to the peptidase T1A family.</text>
</comment>
<feature type="domain" description="Proteasome alpha-type subunits" evidence="8">
    <location>
        <begin position="9"/>
        <end position="31"/>
    </location>
</feature>
<evidence type="ECO:0000256" key="2">
    <source>
        <dbReference type="ARBA" id="ARBA00004496"/>
    </source>
</evidence>
<dbReference type="InterPro" id="IPR050115">
    <property type="entry name" value="Proteasome_alpha"/>
</dbReference>
<keyword evidence="6" id="KW-0539">Nucleus</keyword>
<dbReference type="SMART" id="SM00948">
    <property type="entry name" value="Proteasome_A_N"/>
    <property type="match status" value="1"/>
</dbReference>
<dbReference type="InterPro" id="IPR000426">
    <property type="entry name" value="Proteasome_asu_N"/>
</dbReference>
<evidence type="ECO:0000256" key="1">
    <source>
        <dbReference type="ARBA" id="ARBA00004123"/>
    </source>
</evidence>
<evidence type="ECO:0000256" key="6">
    <source>
        <dbReference type="ARBA" id="ARBA00023242"/>
    </source>
</evidence>
<dbReference type="PROSITE" id="PS51475">
    <property type="entry name" value="PROTEASOME_ALPHA_2"/>
    <property type="match status" value="1"/>
</dbReference>
<comment type="subcellular location">
    <subcellularLocation>
        <location evidence="2">Cytoplasm</location>
    </subcellularLocation>
    <subcellularLocation>
        <location evidence="1">Nucleus</location>
    </subcellularLocation>
</comment>
<keyword evidence="4" id="KW-0963">Cytoplasm</keyword>
<dbReference type="InterPro" id="IPR029055">
    <property type="entry name" value="Ntn_hydrolases_N"/>
</dbReference>
<gene>
    <name evidence="9" type="ORF">QTP70_027070</name>
</gene>
<dbReference type="InterPro" id="IPR001353">
    <property type="entry name" value="Proteasome_sua/b"/>
</dbReference>
<dbReference type="Pfam" id="PF00227">
    <property type="entry name" value="Proteasome"/>
    <property type="match status" value="2"/>
</dbReference>
<dbReference type="CDD" id="cd03754">
    <property type="entry name" value="proteasome_alpha_type_6"/>
    <property type="match status" value="1"/>
</dbReference>
<comment type="caution">
    <text evidence="9">The sequence shown here is derived from an EMBL/GenBank/DDBJ whole genome shotgun (WGS) entry which is preliminary data.</text>
</comment>
<dbReference type="Pfam" id="PF13358">
    <property type="entry name" value="DDE_3"/>
    <property type="match status" value="1"/>
</dbReference>
<reference evidence="9" key="1">
    <citation type="submission" date="2023-06" db="EMBL/GenBank/DDBJ databases">
        <title>Male Hemibagrus guttatus genome.</title>
        <authorList>
            <person name="Bian C."/>
        </authorList>
    </citation>
    <scope>NUCLEOTIDE SEQUENCE</scope>
    <source>
        <strain evidence="9">Male_cb2023</strain>
        <tissue evidence="9">Muscle</tissue>
    </source>
</reference>
<dbReference type="PROSITE" id="PS00388">
    <property type="entry name" value="PROTEASOME_ALPHA_1"/>
    <property type="match status" value="1"/>
</dbReference>
<dbReference type="SUPFAM" id="SSF56235">
    <property type="entry name" value="N-terminal nucleophile aminohydrolases (Ntn hydrolases)"/>
    <property type="match status" value="1"/>
</dbReference>
<dbReference type="Pfam" id="PF10584">
    <property type="entry name" value="Proteasome_A_N"/>
    <property type="match status" value="1"/>
</dbReference>
<dbReference type="GO" id="GO:0003676">
    <property type="term" value="F:nucleic acid binding"/>
    <property type="evidence" value="ECO:0007669"/>
    <property type="project" value="InterPro"/>
</dbReference>
<dbReference type="Gene3D" id="3.30.420.10">
    <property type="entry name" value="Ribonuclease H-like superfamily/Ribonuclease H"/>
    <property type="match status" value="1"/>
</dbReference>
<evidence type="ECO:0000256" key="7">
    <source>
        <dbReference type="PROSITE-ProRule" id="PRU00808"/>
    </source>
</evidence>
<sequence>MSRGSSAGFDRHITIFSPEGRLYQVEYAFKAINQGGLTSVAVRGKDCAVVVTQKKVPDKLLDASTVTHLFRITDKHRLCDVRHDGYKRLTAGLRCRGLVTNPANWMYKYGYEIPVDMLCKRIADISQVYTQNAEMRPLGCCMIVIGMDEELGPQVYKCDPAGYYCGFKATAAGVKQTEAISFLEKKAKKKHDWTFEQTIETAISCLSMVLSIDFKPSELEIGVITAQEPKFRSLKVCCGIWHQDVSSRPGILHKSCSFGDALIQGSSHHNLQQCAREHQNWTTEQWKKVAWSDESRFLLHHVDGRVRAEPAEAVSCFGQCSAGKPWVLPSRRFPFMKTLFPDGCGLFQQDNAPCHKAEMVQEWFDDHNNQFEVLTPPPNSPDLNPIQYLWDVLDKQVRSMEAPSRILQDLKDLLLTSWCQIPQHTFRDLVECIPRRWPWFLSGRGAVRLGFQRIQETKTFTSGFSLRQRWTLTWCVCPSETELREPRHCGKREETMNSCKCLCNIKAVFE</sequence>
<keyword evidence="5 7" id="KW-0647">Proteasome</keyword>
<dbReference type="GO" id="GO:0005634">
    <property type="term" value="C:nucleus"/>
    <property type="evidence" value="ECO:0007669"/>
    <property type="project" value="UniProtKB-SubCell"/>
</dbReference>
<evidence type="ECO:0000313" key="10">
    <source>
        <dbReference type="Proteomes" id="UP001274896"/>
    </source>
</evidence>
<dbReference type="PANTHER" id="PTHR11599">
    <property type="entry name" value="PROTEASOME SUBUNIT ALPHA/BETA"/>
    <property type="match status" value="1"/>
</dbReference>
<dbReference type="AlphaFoldDB" id="A0AAE0US20"/>
<dbReference type="InterPro" id="IPR038717">
    <property type="entry name" value="Tc1-like_DDE_dom"/>
</dbReference>